<keyword evidence="3 5" id="KW-0238">DNA-binding</keyword>
<dbReference type="AlphaFoldDB" id="A0ABD0VVV4"/>
<dbReference type="InterPro" id="IPR036388">
    <property type="entry name" value="WH-like_DNA-bd_sf"/>
</dbReference>
<evidence type="ECO:0000256" key="3">
    <source>
        <dbReference type="ARBA" id="ARBA00023125"/>
    </source>
</evidence>
<dbReference type="SUPFAM" id="SSF46785">
    <property type="entry name" value="Winged helix' DNA-binding domain"/>
    <property type="match status" value="1"/>
</dbReference>
<feature type="compositionally biased region" description="Polar residues" evidence="6">
    <location>
        <begin position="66"/>
        <end position="76"/>
    </location>
</feature>
<dbReference type="InterPro" id="IPR032198">
    <property type="entry name" value="E2F_CC-MB"/>
</dbReference>
<keyword evidence="2 5" id="KW-0805">Transcription regulation</keyword>
<keyword evidence="5" id="KW-0539">Nucleus</keyword>
<dbReference type="SUPFAM" id="SSF144074">
    <property type="entry name" value="E2F-DP heterodimerization region"/>
    <property type="match status" value="1"/>
</dbReference>
<dbReference type="InterPro" id="IPR015633">
    <property type="entry name" value="E2F"/>
</dbReference>
<dbReference type="InterPro" id="IPR037241">
    <property type="entry name" value="E2F-DP_heterodim"/>
</dbReference>
<dbReference type="Pfam" id="PF02319">
    <property type="entry name" value="WHD_E2F_TDP"/>
    <property type="match status" value="1"/>
</dbReference>
<dbReference type="Gene3D" id="1.10.10.10">
    <property type="entry name" value="Winged helix-like DNA-binding domain superfamily/Winged helix DNA-binding domain"/>
    <property type="match status" value="1"/>
</dbReference>
<name>A0ABD0VVV4_UMBPY</name>
<feature type="region of interest" description="Disordered" evidence="6">
    <location>
        <begin position="66"/>
        <end position="153"/>
    </location>
</feature>
<dbReference type="PANTHER" id="PTHR12081:SF44">
    <property type="entry name" value="TRANSCRIPTION FACTOR E2F3"/>
    <property type="match status" value="1"/>
</dbReference>
<evidence type="ECO:0000259" key="7">
    <source>
        <dbReference type="SMART" id="SM01372"/>
    </source>
</evidence>
<feature type="domain" description="E2F/DP family winged-helix DNA-binding" evidence="7">
    <location>
        <begin position="158"/>
        <end position="223"/>
    </location>
</feature>
<dbReference type="Proteomes" id="UP001557470">
    <property type="component" value="Unassembled WGS sequence"/>
</dbReference>
<comment type="similarity">
    <text evidence="1 5">Belongs to the E2F/DP family.</text>
</comment>
<proteinExistence type="inferred from homology"/>
<evidence type="ECO:0000313" key="8">
    <source>
        <dbReference type="EMBL" id="KAL0961774.1"/>
    </source>
</evidence>
<keyword evidence="4 5" id="KW-0804">Transcription</keyword>
<gene>
    <name evidence="8" type="ORF">UPYG_G00331570</name>
</gene>
<reference evidence="8 9" key="1">
    <citation type="submission" date="2024-06" db="EMBL/GenBank/DDBJ databases">
        <authorList>
            <person name="Pan Q."/>
            <person name="Wen M."/>
            <person name="Jouanno E."/>
            <person name="Zahm M."/>
            <person name="Klopp C."/>
            <person name="Cabau C."/>
            <person name="Louis A."/>
            <person name="Berthelot C."/>
            <person name="Parey E."/>
            <person name="Roest Crollius H."/>
            <person name="Montfort J."/>
            <person name="Robinson-Rechavi M."/>
            <person name="Bouchez O."/>
            <person name="Lampietro C."/>
            <person name="Lopez Roques C."/>
            <person name="Donnadieu C."/>
            <person name="Postlethwait J."/>
            <person name="Bobe J."/>
            <person name="Verreycken H."/>
            <person name="Guiguen Y."/>
        </authorList>
    </citation>
    <scope>NUCLEOTIDE SEQUENCE [LARGE SCALE GENOMIC DNA]</scope>
    <source>
        <strain evidence="8">Up_M1</strain>
        <tissue evidence="8">Testis</tissue>
    </source>
</reference>
<evidence type="ECO:0000256" key="5">
    <source>
        <dbReference type="RuleBase" id="RU003796"/>
    </source>
</evidence>
<feature type="compositionally biased region" description="Polar residues" evidence="6">
    <location>
        <begin position="86"/>
        <end position="98"/>
    </location>
</feature>
<dbReference type="GO" id="GO:0003677">
    <property type="term" value="F:DNA binding"/>
    <property type="evidence" value="ECO:0007669"/>
    <property type="project" value="UniProtKB-KW"/>
</dbReference>
<organism evidence="8 9">
    <name type="scientific">Umbra pygmaea</name>
    <name type="common">Eastern mudminnow</name>
    <dbReference type="NCBI Taxonomy" id="75934"/>
    <lineage>
        <taxon>Eukaryota</taxon>
        <taxon>Metazoa</taxon>
        <taxon>Chordata</taxon>
        <taxon>Craniata</taxon>
        <taxon>Vertebrata</taxon>
        <taxon>Euteleostomi</taxon>
        <taxon>Actinopterygii</taxon>
        <taxon>Neopterygii</taxon>
        <taxon>Teleostei</taxon>
        <taxon>Protacanthopterygii</taxon>
        <taxon>Esociformes</taxon>
        <taxon>Umbridae</taxon>
        <taxon>Umbra</taxon>
    </lineage>
</organism>
<dbReference type="FunFam" id="1.10.10.10:FF:000008">
    <property type="entry name" value="E2F transcription factor 1"/>
    <property type="match status" value="1"/>
</dbReference>
<comment type="subcellular location">
    <subcellularLocation>
        <location evidence="5">Nucleus</location>
    </subcellularLocation>
</comment>
<feature type="compositionally biased region" description="Basic and acidic residues" evidence="6">
    <location>
        <begin position="143"/>
        <end position="153"/>
    </location>
</feature>
<keyword evidence="9" id="KW-1185">Reference proteome</keyword>
<sequence>MRKGVPTVPEKVPISGFGCSSMDKKHTALTRFSNATYYQILTPPTLSNQIIHDAVADPTSNQQYTTPIGMSTNGTGQRPAIERPPETTSSTVWSDAVTSSPNCSNDSPSPRSVAKRRLELEECEQYDEEMSRPPKAKRSAKSSFREIKAPKSPVEKTRYDTSLGLLTRKFLQLLAQSRDGVLDLNSAAEALKVQKRRLYDITNVLEGVHLIQKNSKNKIEWMGWSLSPDVGPSSKHLLRSVDEELRELIQEEERLDELIHTSYLKHSHTDVKKIPSLKDQTVIVVKAPAETKLEVPDPAESLQVHLSSTKGPIEVFLCSEDPAPSSPLKSAPSSSSCVNESSAFLKVSQDGNDCNGFSNALSRLPACSAVKVTPVSPVPSSLTSLLPHEEPFVALSPSLPLSLSGGDYLLSLGEDEGISDLFSYDLDRLPLDELLCN</sequence>
<dbReference type="EMBL" id="JAGEUA010000011">
    <property type="protein sequence ID" value="KAL0961774.1"/>
    <property type="molecule type" value="Genomic_DNA"/>
</dbReference>
<evidence type="ECO:0000256" key="6">
    <source>
        <dbReference type="SAM" id="MobiDB-lite"/>
    </source>
</evidence>
<dbReference type="Pfam" id="PF16421">
    <property type="entry name" value="E2F_CC-MB"/>
    <property type="match status" value="1"/>
</dbReference>
<dbReference type="GO" id="GO:0005634">
    <property type="term" value="C:nucleus"/>
    <property type="evidence" value="ECO:0007669"/>
    <property type="project" value="UniProtKB-SubCell"/>
</dbReference>
<dbReference type="PANTHER" id="PTHR12081">
    <property type="entry name" value="TRANSCRIPTION FACTOR E2F"/>
    <property type="match status" value="1"/>
</dbReference>
<evidence type="ECO:0000256" key="2">
    <source>
        <dbReference type="ARBA" id="ARBA00023015"/>
    </source>
</evidence>
<dbReference type="InterPro" id="IPR036390">
    <property type="entry name" value="WH_DNA-bd_sf"/>
</dbReference>
<dbReference type="InterPro" id="IPR003316">
    <property type="entry name" value="E2F_WHTH_DNA-bd_dom"/>
</dbReference>
<feature type="compositionally biased region" description="Low complexity" evidence="6">
    <location>
        <begin position="99"/>
        <end position="112"/>
    </location>
</feature>
<evidence type="ECO:0000256" key="1">
    <source>
        <dbReference type="ARBA" id="ARBA00010940"/>
    </source>
</evidence>
<dbReference type="CDD" id="cd14660">
    <property type="entry name" value="E2F_DD"/>
    <property type="match status" value="1"/>
</dbReference>
<dbReference type="SMART" id="SM01372">
    <property type="entry name" value="E2F_TDP"/>
    <property type="match status" value="1"/>
</dbReference>
<accession>A0ABD0VVV4</accession>
<dbReference type="Gene3D" id="6.10.250.540">
    <property type="match status" value="1"/>
</dbReference>
<evidence type="ECO:0000256" key="4">
    <source>
        <dbReference type="ARBA" id="ARBA00023163"/>
    </source>
</evidence>
<comment type="caution">
    <text evidence="8">The sequence shown here is derived from an EMBL/GenBank/DDBJ whole genome shotgun (WGS) entry which is preliminary data.</text>
</comment>
<evidence type="ECO:0000313" key="9">
    <source>
        <dbReference type="Proteomes" id="UP001557470"/>
    </source>
</evidence>
<protein>
    <recommendedName>
        <fullName evidence="7">E2F/DP family winged-helix DNA-binding domain-containing protein</fullName>
    </recommendedName>
</protein>